<gene>
    <name evidence="4" type="ORF">K489DRAFT_304881</name>
</gene>
<protein>
    <recommendedName>
        <fullName evidence="5">M protein, serotype 2.1</fullName>
    </recommendedName>
</protein>
<feature type="region of interest" description="Disordered" evidence="2">
    <location>
        <begin position="481"/>
        <end position="589"/>
    </location>
</feature>
<feature type="compositionally biased region" description="Low complexity" evidence="2">
    <location>
        <begin position="563"/>
        <end position="576"/>
    </location>
</feature>
<feature type="region of interest" description="Disordered" evidence="2">
    <location>
        <begin position="404"/>
        <end position="423"/>
    </location>
</feature>
<feature type="non-terminal residue" evidence="4">
    <location>
        <position position="589"/>
    </location>
</feature>
<feature type="region of interest" description="Disordered" evidence="2">
    <location>
        <begin position="372"/>
        <end position="397"/>
    </location>
</feature>
<feature type="compositionally biased region" description="Acidic residues" evidence="2">
    <location>
        <begin position="298"/>
        <end position="309"/>
    </location>
</feature>
<keyword evidence="1" id="KW-0175">Coiled coil</keyword>
<dbReference type="GeneID" id="54358323"/>
<feature type="compositionally biased region" description="Polar residues" evidence="2">
    <location>
        <begin position="163"/>
        <end position="175"/>
    </location>
</feature>
<dbReference type="RefSeq" id="XP_033457671.1">
    <property type="nucleotide sequence ID" value="XM_033600523.1"/>
</dbReference>
<organism evidence="4">
    <name type="scientific">Dissoconium aciculare CBS 342.82</name>
    <dbReference type="NCBI Taxonomy" id="1314786"/>
    <lineage>
        <taxon>Eukaryota</taxon>
        <taxon>Fungi</taxon>
        <taxon>Dikarya</taxon>
        <taxon>Ascomycota</taxon>
        <taxon>Pezizomycotina</taxon>
        <taxon>Dothideomycetes</taxon>
        <taxon>Dothideomycetidae</taxon>
        <taxon>Mycosphaerellales</taxon>
        <taxon>Dissoconiaceae</taxon>
        <taxon>Dissoconium</taxon>
    </lineage>
</organism>
<feature type="region of interest" description="Disordered" evidence="2">
    <location>
        <begin position="86"/>
        <end position="107"/>
    </location>
</feature>
<reference evidence="4" key="1">
    <citation type="submission" date="2020-01" db="EMBL/GenBank/DDBJ databases">
        <authorList>
            <consortium name="DOE Joint Genome Institute"/>
            <person name="Haridas S."/>
            <person name="Albert R."/>
            <person name="Binder M."/>
            <person name="Bloem J."/>
            <person name="Labutti K."/>
            <person name="Salamov A."/>
            <person name="Andreopoulos B."/>
            <person name="Baker S.E."/>
            <person name="Barry K."/>
            <person name="Bills G."/>
            <person name="Bluhm B.H."/>
            <person name="Cannon C."/>
            <person name="Castanera R."/>
            <person name="Culley D.E."/>
            <person name="Daum C."/>
            <person name="Ezra D."/>
            <person name="Gonzalez J.B."/>
            <person name="Henrissat B."/>
            <person name="Kuo A."/>
            <person name="Liang C."/>
            <person name="Lipzen A."/>
            <person name="Lutzoni F."/>
            <person name="Magnuson J."/>
            <person name="Mondo S."/>
            <person name="Nolan M."/>
            <person name="Ohm R."/>
            <person name="Pangilinan J."/>
            <person name="Park H.-J."/>
            <person name="Ramirez L."/>
            <person name="Alfaro M."/>
            <person name="Sun H."/>
            <person name="Tritt A."/>
            <person name="Yoshinaga Y."/>
            <person name="Zwiers L.-H."/>
            <person name="Turgeon B.G."/>
            <person name="Goodwin S.B."/>
            <person name="Spatafora J.W."/>
            <person name="Crous P.W."/>
            <person name="Grigoriev I.V."/>
        </authorList>
    </citation>
    <scope>NUCLEOTIDE SEQUENCE</scope>
    <source>
        <strain evidence="4">CBS 342.82</strain>
    </source>
</reference>
<dbReference type="PANTHER" id="PTHR38120:SF1">
    <property type="entry name" value="M PROTEIN, SEROTYPE 2.1"/>
    <property type="match status" value="1"/>
</dbReference>
<dbReference type="PANTHER" id="PTHR38120">
    <property type="entry name" value="EXPRESSED PROTEIN"/>
    <property type="match status" value="1"/>
</dbReference>
<reference evidence="4" key="2">
    <citation type="submission" date="2020-04" db="EMBL/GenBank/DDBJ databases">
        <authorList>
            <consortium name="NCBI Genome Project"/>
        </authorList>
    </citation>
    <scope>NUCLEOTIDE SEQUENCE</scope>
    <source>
        <strain evidence="4">CBS 342.82</strain>
    </source>
</reference>
<name>A0A6J3LXZ7_9PEZI</name>
<evidence type="ECO:0000313" key="3">
    <source>
        <dbReference type="Proteomes" id="UP000504637"/>
    </source>
</evidence>
<feature type="compositionally biased region" description="Basic and acidic residues" evidence="2">
    <location>
        <begin position="150"/>
        <end position="160"/>
    </location>
</feature>
<dbReference type="Proteomes" id="UP000504637">
    <property type="component" value="Unplaced"/>
</dbReference>
<dbReference type="OrthoDB" id="2121319at2759"/>
<evidence type="ECO:0000256" key="2">
    <source>
        <dbReference type="SAM" id="MobiDB-lite"/>
    </source>
</evidence>
<feature type="compositionally biased region" description="Basic and acidic residues" evidence="2">
    <location>
        <begin position="372"/>
        <end position="389"/>
    </location>
</feature>
<sequence>NGLNRTRSVRTGAPVSARAAVRKPAPTDTAADDEAKAEMQARIDELQERLQQVELSYEDSQKQSTVLQVKLDEALKEQGLLEENVHEHTERINDLESEKKESIRARREMEQIYESERAAALKEKEDAAAREEEMQLSMQRLKETLSQKELRVGLDEDRKPHLSRQSSTLARSSNPSPSPESFDRQFAPSSIERSDSSSRSGSKLILQKDKLIESLRLELAEAQIKLVEVENMGGGRMQELQRQMYEIKMQNARLMEENESFQLLLSEKTLNGDFLRAPSTTESRPPSQPQEARTTLADELDSQEEGEGGEEVRRLQAEVNGMKDQNKALTLYINNIISRLLQHEQFEQILDKTPDLMAGPGAASRKHLEVAAANKEKELPPSPIDKDGPGGEEGGAGFLQRAKSVIGSRPKPRPQSQIYSGDLSKALPEPLKLNEDPATAPSVPLGRSSSVRSSMGHRRANSEWPAASLVTNMYRGASPAMSPLSPGLSSPTRGTSFFGPGAALRATSGASPPPRSTPSSPPRSLASSGDKDSKSSGAIMMGSRMRPLRLVQENVDQEDAARRNGAAAAGGAAGNRSSWFGWMNKGLPG</sequence>
<feature type="compositionally biased region" description="Pro residues" evidence="2">
    <location>
        <begin position="511"/>
        <end position="521"/>
    </location>
</feature>
<feature type="coiled-coil region" evidence="1">
    <location>
        <begin position="205"/>
        <end position="257"/>
    </location>
</feature>
<proteinExistence type="predicted"/>
<feature type="non-terminal residue" evidence="4">
    <location>
        <position position="1"/>
    </location>
</feature>
<evidence type="ECO:0000313" key="4">
    <source>
        <dbReference type="RefSeq" id="XP_033457671.1"/>
    </source>
</evidence>
<feature type="region of interest" description="Disordered" evidence="2">
    <location>
        <begin position="150"/>
        <end position="202"/>
    </location>
</feature>
<feature type="region of interest" description="Disordered" evidence="2">
    <location>
        <begin position="428"/>
        <end position="462"/>
    </location>
</feature>
<dbReference type="AlphaFoldDB" id="A0A6J3LXZ7"/>
<feature type="region of interest" description="Disordered" evidence="2">
    <location>
        <begin position="275"/>
        <end position="311"/>
    </location>
</feature>
<feature type="compositionally biased region" description="Polar residues" evidence="2">
    <location>
        <begin position="278"/>
        <end position="293"/>
    </location>
</feature>
<keyword evidence="3" id="KW-1185">Reference proteome</keyword>
<feature type="region of interest" description="Disordered" evidence="2">
    <location>
        <begin position="1"/>
        <end position="33"/>
    </location>
</feature>
<reference evidence="4" key="3">
    <citation type="submission" date="2025-08" db="UniProtKB">
        <authorList>
            <consortium name="RefSeq"/>
        </authorList>
    </citation>
    <scope>IDENTIFICATION</scope>
    <source>
        <strain evidence="4">CBS 342.82</strain>
    </source>
</reference>
<evidence type="ECO:0000256" key="1">
    <source>
        <dbReference type="SAM" id="Coils"/>
    </source>
</evidence>
<evidence type="ECO:0008006" key="5">
    <source>
        <dbReference type="Google" id="ProtNLM"/>
    </source>
</evidence>
<accession>A0A6J3LXZ7</accession>